<dbReference type="PANTHER" id="PTHR32468">
    <property type="entry name" value="CATION/H + ANTIPORTER"/>
    <property type="match status" value="1"/>
</dbReference>
<dbReference type="OrthoDB" id="1504643at2759"/>
<evidence type="ECO:0000256" key="1">
    <source>
        <dbReference type="ARBA" id="ARBA00022448"/>
    </source>
</evidence>
<evidence type="ECO:0000313" key="7">
    <source>
        <dbReference type="Proteomes" id="UP000886595"/>
    </source>
</evidence>
<dbReference type="AlphaFoldDB" id="A0A8X7P925"/>
<name>A0A8X7P925_BRACI</name>
<evidence type="ECO:0000256" key="3">
    <source>
        <dbReference type="ARBA" id="ARBA00022958"/>
    </source>
</evidence>
<keyword evidence="2" id="KW-0633">Potassium transport</keyword>
<evidence type="ECO:0000256" key="4">
    <source>
        <dbReference type="ARBA" id="ARBA00023065"/>
    </source>
</evidence>
<keyword evidence="3" id="KW-0630">Potassium</keyword>
<feature type="domain" description="Cation/H(+) antiporter central" evidence="5">
    <location>
        <begin position="1"/>
        <end position="99"/>
    </location>
</feature>
<evidence type="ECO:0000313" key="6">
    <source>
        <dbReference type="EMBL" id="KAG2246562.1"/>
    </source>
</evidence>
<evidence type="ECO:0000259" key="5">
    <source>
        <dbReference type="Pfam" id="PF23256"/>
    </source>
</evidence>
<keyword evidence="4" id="KW-0406">Ion transport</keyword>
<dbReference type="Proteomes" id="UP000886595">
    <property type="component" value="Unassembled WGS sequence"/>
</dbReference>
<evidence type="ECO:0000256" key="2">
    <source>
        <dbReference type="ARBA" id="ARBA00022538"/>
    </source>
</evidence>
<dbReference type="Pfam" id="PF23256">
    <property type="entry name" value="CHX17_2nd"/>
    <property type="match status" value="1"/>
</dbReference>
<dbReference type="GO" id="GO:0098662">
    <property type="term" value="P:inorganic cation transmembrane transport"/>
    <property type="evidence" value="ECO:0007669"/>
    <property type="project" value="TreeGrafter"/>
</dbReference>
<dbReference type="PANTHER" id="PTHR32468:SF81">
    <property type="entry name" value="CATION_H(+) ANTIPORTER 19"/>
    <property type="match status" value="1"/>
</dbReference>
<dbReference type="InterPro" id="IPR057291">
    <property type="entry name" value="CHX17_2nd"/>
</dbReference>
<reference evidence="6 7" key="1">
    <citation type="submission" date="2020-02" db="EMBL/GenBank/DDBJ databases">
        <authorList>
            <person name="Ma Q."/>
            <person name="Huang Y."/>
            <person name="Song X."/>
            <person name="Pei D."/>
        </authorList>
    </citation>
    <scope>NUCLEOTIDE SEQUENCE [LARGE SCALE GENOMIC DNA]</scope>
    <source>
        <strain evidence="6">Sxm20200214</strain>
        <tissue evidence="6">Leaf</tissue>
    </source>
</reference>
<organism evidence="6 7">
    <name type="scientific">Brassica carinata</name>
    <name type="common">Ethiopian mustard</name>
    <name type="synonym">Abyssinian cabbage</name>
    <dbReference type="NCBI Taxonomy" id="52824"/>
    <lineage>
        <taxon>Eukaryota</taxon>
        <taxon>Viridiplantae</taxon>
        <taxon>Streptophyta</taxon>
        <taxon>Embryophyta</taxon>
        <taxon>Tracheophyta</taxon>
        <taxon>Spermatophyta</taxon>
        <taxon>Magnoliopsida</taxon>
        <taxon>eudicotyledons</taxon>
        <taxon>Gunneridae</taxon>
        <taxon>Pentapetalae</taxon>
        <taxon>rosids</taxon>
        <taxon>malvids</taxon>
        <taxon>Brassicales</taxon>
        <taxon>Brassicaceae</taxon>
        <taxon>Brassiceae</taxon>
        <taxon>Brassica</taxon>
    </lineage>
</organism>
<protein>
    <recommendedName>
        <fullName evidence="5">Cation/H(+) antiporter central domain-containing protein</fullName>
    </recommendedName>
</protein>
<dbReference type="EMBL" id="JAAMPC010000017">
    <property type="protein sequence ID" value="KAG2246562.1"/>
    <property type="molecule type" value="Genomic_DNA"/>
</dbReference>
<proteinExistence type="predicted"/>
<dbReference type="GO" id="GO:0006813">
    <property type="term" value="P:potassium ion transport"/>
    <property type="evidence" value="ECO:0007669"/>
    <property type="project" value="UniProtKB-KW"/>
</dbReference>
<dbReference type="GO" id="GO:0012505">
    <property type="term" value="C:endomembrane system"/>
    <property type="evidence" value="ECO:0007669"/>
    <property type="project" value="TreeGrafter"/>
</dbReference>
<sequence>MRLMELFERSSAIAMVHKARLNGLPAWNKVERSTDQMVIAFEAYQHLRAVAVRPMTAISDLSSIHEDICTSAHQKRVAMILLPFHKHQRVDGAMESIGRVPRSEQTCLAASSFLRWDSCG</sequence>
<keyword evidence="7" id="KW-1185">Reference proteome</keyword>
<dbReference type="InterPro" id="IPR050794">
    <property type="entry name" value="CPA2_transporter"/>
</dbReference>
<gene>
    <name evidence="6" type="ORF">Bca52824_086190</name>
</gene>
<comment type="caution">
    <text evidence="6">The sequence shown here is derived from an EMBL/GenBank/DDBJ whole genome shotgun (WGS) entry which is preliminary data.</text>
</comment>
<keyword evidence="1" id="KW-0813">Transport</keyword>
<dbReference type="GO" id="GO:0006885">
    <property type="term" value="P:regulation of pH"/>
    <property type="evidence" value="ECO:0007669"/>
    <property type="project" value="TreeGrafter"/>
</dbReference>
<accession>A0A8X7P925</accession>